<feature type="transmembrane region" description="Helical" evidence="1">
    <location>
        <begin position="7"/>
        <end position="29"/>
    </location>
</feature>
<evidence type="ECO:0000313" key="2">
    <source>
        <dbReference type="EMBL" id="MTJ04797.1"/>
    </source>
</evidence>
<gene>
    <name evidence="2" type="ORF">FH759_08925</name>
</gene>
<keyword evidence="1" id="KW-0812">Transmembrane</keyword>
<protein>
    <submittedName>
        <fullName evidence="2">CTP synthetase</fullName>
    </submittedName>
</protein>
<feature type="transmembrane region" description="Helical" evidence="1">
    <location>
        <begin position="35"/>
        <end position="54"/>
    </location>
</feature>
<proteinExistence type="predicted"/>
<keyword evidence="1" id="KW-1133">Transmembrane helix</keyword>
<dbReference type="AlphaFoldDB" id="A0A7C9LB41"/>
<organism evidence="2 3">
    <name type="scientific">Sediminimonas qiaohouensis</name>
    <dbReference type="NCBI Taxonomy" id="552061"/>
    <lineage>
        <taxon>Bacteria</taxon>
        <taxon>Pseudomonadati</taxon>
        <taxon>Pseudomonadota</taxon>
        <taxon>Alphaproteobacteria</taxon>
        <taxon>Rhodobacterales</taxon>
        <taxon>Roseobacteraceae</taxon>
        <taxon>Sediminimonas</taxon>
    </lineage>
</organism>
<keyword evidence="1" id="KW-0472">Membrane</keyword>
<evidence type="ECO:0000313" key="3">
    <source>
        <dbReference type="Proteomes" id="UP000483078"/>
    </source>
</evidence>
<reference evidence="2 3" key="1">
    <citation type="submission" date="2019-06" db="EMBL/GenBank/DDBJ databases">
        <title>Enrichment of Autotrophic Halophilic Microorganisms from Red Sea Brine Pool Using Microbial Electrosynthesis System.</title>
        <authorList>
            <person name="Alqahtani M.F."/>
            <person name="Bajracharya S."/>
            <person name="Katuri K.P."/>
            <person name="Ali M."/>
            <person name="Saikaly P.E."/>
        </authorList>
    </citation>
    <scope>NUCLEOTIDE SEQUENCE [LARGE SCALE GENOMIC DNA]</scope>
    <source>
        <strain evidence="2">MES6</strain>
    </source>
</reference>
<evidence type="ECO:0000256" key="1">
    <source>
        <dbReference type="SAM" id="Phobius"/>
    </source>
</evidence>
<dbReference type="RefSeq" id="WP_273249515.1">
    <property type="nucleotide sequence ID" value="NZ_VENJ01000011.1"/>
</dbReference>
<sequence>MFRLTIILHLFIGATLSGVGLIAVLVAGYGSGWTLAGAALAGFILAFPVSYAVARAMAGDE</sequence>
<dbReference type="Proteomes" id="UP000483078">
    <property type="component" value="Unassembled WGS sequence"/>
</dbReference>
<name>A0A7C9LB41_9RHOB</name>
<comment type="caution">
    <text evidence="2">The sequence shown here is derived from an EMBL/GenBank/DDBJ whole genome shotgun (WGS) entry which is preliminary data.</text>
</comment>
<accession>A0A7C9LB41</accession>
<dbReference type="EMBL" id="VENJ01000011">
    <property type="protein sequence ID" value="MTJ04797.1"/>
    <property type="molecule type" value="Genomic_DNA"/>
</dbReference>